<organism evidence="2 3">
    <name type="scientific">[Torrubiella] hemipterigena</name>
    <dbReference type="NCBI Taxonomy" id="1531966"/>
    <lineage>
        <taxon>Eukaryota</taxon>
        <taxon>Fungi</taxon>
        <taxon>Dikarya</taxon>
        <taxon>Ascomycota</taxon>
        <taxon>Pezizomycotina</taxon>
        <taxon>Sordariomycetes</taxon>
        <taxon>Hypocreomycetidae</taxon>
        <taxon>Hypocreales</taxon>
        <taxon>Clavicipitaceae</taxon>
        <taxon>Clavicipitaceae incertae sedis</taxon>
        <taxon>'Torrubiella' clade</taxon>
    </lineage>
</organism>
<evidence type="ECO:0000313" key="2">
    <source>
        <dbReference type="EMBL" id="CEJ82982.1"/>
    </source>
</evidence>
<proteinExistence type="predicted"/>
<dbReference type="EMBL" id="CDHN01000001">
    <property type="protein sequence ID" value="CEJ82982.1"/>
    <property type="molecule type" value="Genomic_DNA"/>
</dbReference>
<dbReference type="Proteomes" id="UP000039046">
    <property type="component" value="Unassembled WGS sequence"/>
</dbReference>
<accession>A0A0A1T9L8</accession>
<name>A0A0A1T9L8_9HYPO</name>
<keyword evidence="3" id="KW-1185">Reference proteome</keyword>
<sequence length="132" mass="15029">MHFFTLFTTLATTLAAATPLQSRSGCDQGVCPEHDNDFDLVEHFHGDDRHFQLRFKDDHSCFALDNDGSGCADITYNGRPVSMSIGARRNRARWIYKDTNDKLCFDTNFEPLLSCGFNFWGVDLNRPVACIW</sequence>
<gene>
    <name evidence="2" type="ORF">VHEMI03018</name>
</gene>
<reference evidence="2 3" key="1">
    <citation type="journal article" date="2015" name="Genome Announc.">
        <title>Draft Genome Sequence and Gene Annotation of the Entomopathogenic Fungus Verticillium hemipterigenum.</title>
        <authorList>
            <person name="Horn F."/>
            <person name="Habel A."/>
            <person name="Scharf D.H."/>
            <person name="Dworschak J."/>
            <person name="Brakhage A.A."/>
            <person name="Guthke R."/>
            <person name="Hertweck C."/>
            <person name="Linde J."/>
        </authorList>
    </citation>
    <scope>NUCLEOTIDE SEQUENCE [LARGE SCALE GENOMIC DNA]</scope>
</reference>
<evidence type="ECO:0000313" key="3">
    <source>
        <dbReference type="Proteomes" id="UP000039046"/>
    </source>
</evidence>
<feature type="chain" id="PRO_5001989977" evidence="1">
    <location>
        <begin position="18"/>
        <end position="132"/>
    </location>
</feature>
<evidence type="ECO:0000256" key="1">
    <source>
        <dbReference type="SAM" id="SignalP"/>
    </source>
</evidence>
<dbReference type="HOGENOM" id="CLU_1908164_0_0_1"/>
<protein>
    <submittedName>
        <fullName evidence="2">Uncharacterized protein</fullName>
    </submittedName>
</protein>
<feature type="signal peptide" evidence="1">
    <location>
        <begin position="1"/>
        <end position="17"/>
    </location>
</feature>
<keyword evidence="1" id="KW-0732">Signal</keyword>
<dbReference type="AlphaFoldDB" id="A0A0A1T9L8"/>